<keyword evidence="3" id="KW-1003">Cell membrane</keyword>
<organism evidence="9 10">
    <name type="scientific">Propylenella binzhouense</name>
    <dbReference type="NCBI Taxonomy" id="2555902"/>
    <lineage>
        <taxon>Bacteria</taxon>
        <taxon>Pseudomonadati</taxon>
        <taxon>Pseudomonadota</taxon>
        <taxon>Alphaproteobacteria</taxon>
        <taxon>Hyphomicrobiales</taxon>
        <taxon>Propylenellaceae</taxon>
        <taxon>Propylenella</taxon>
    </lineage>
</organism>
<dbReference type="AlphaFoldDB" id="A0A964WRW3"/>
<dbReference type="SUPFAM" id="SSF161098">
    <property type="entry name" value="MetI-like"/>
    <property type="match status" value="1"/>
</dbReference>
<proteinExistence type="inferred from homology"/>
<dbReference type="CDD" id="cd06261">
    <property type="entry name" value="TM_PBP2"/>
    <property type="match status" value="1"/>
</dbReference>
<comment type="similarity">
    <text evidence="7">Belongs to the binding-protein-dependent transport system permease family.</text>
</comment>
<dbReference type="OrthoDB" id="9805855at2"/>
<dbReference type="Pfam" id="PF19300">
    <property type="entry name" value="BPD_transp_1_N"/>
    <property type="match status" value="1"/>
</dbReference>
<evidence type="ECO:0000256" key="7">
    <source>
        <dbReference type="RuleBase" id="RU363032"/>
    </source>
</evidence>
<dbReference type="Gene3D" id="1.10.3720.10">
    <property type="entry name" value="MetI-like"/>
    <property type="match status" value="1"/>
</dbReference>
<comment type="subcellular location">
    <subcellularLocation>
        <location evidence="1 7">Cell membrane</location>
        <topology evidence="1 7">Multi-pass membrane protein</topology>
    </subcellularLocation>
</comment>
<evidence type="ECO:0000256" key="2">
    <source>
        <dbReference type="ARBA" id="ARBA00022448"/>
    </source>
</evidence>
<evidence type="ECO:0000256" key="3">
    <source>
        <dbReference type="ARBA" id="ARBA00022475"/>
    </source>
</evidence>
<keyword evidence="6 7" id="KW-0472">Membrane</keyword>
<evidence type="ECO:0000256" key="5">
    <source>
        <dbReference type="ARBA" id="ARBA00022989"/>
    </source>
</evidence>
<evidence type="ECO:0000256" key="6">
    <source>
        <dbReference type="ARBA" id="ARBA00023136"/>
    </source>
</evidence>
<feature type="domain" description="ABC transmembrane type-1" evidence="8">
    <location>
        <begin position="104"/>
        <end position="318"/>
    </location>
</feature>
<feature type="transmembrane region" description="Helical" evidence="7">
    <location>
        <begin position="250"/>
        <end position="275"/>
    </location>
</feature>
<keyword evidence="4 7" id="KW-0812">Transmembrane</keyword>
<dbReference type="EMBL" id="SPKJ01000002">
    <property type="protein sequence ID" value="MYZ46338.1"/>
    <property type="molecule type" value="Genomic_DNA"/>
</dbReference>
<dbReference type="PROSITE" id="PS50928">
    <property type="entry name" value="ABC_TM1"/>
    <property type="match status" value="1"/>
</dbReference>
<evidence type="ECO:0000313" key="9">
    <source>
        <dbReference type="EMBL" id="MYZ46338.1"/>
    </source>
</evidence>
<keyword evidence="2 7" id="KW-0813">Transport</keyword>
<protein>
    <submittedName>
        <fullName evidence="9">ABC transporter permease</fullName>
    </submittedName>
</protein>
<dbReference type="PANTHER" id="PTHR43163">
    <property type="entry name" value="DIPEPTIDE TRANSPORT SYSTEM PERMEASE PROTEIN DPPB-RELATED"/>
    <property type="match status" value="1"/>
</dbReference>
<dbReference type="RefSeq" id="WP_161138679.1">
    <property type="nucleotide sequence ID" value="NZ_SPKJ01000002.1"/>
</dbReference>
<comment type="caution">
    <text evidence="9">The sequence shown here is derived from an EMBL/GenBank/DDBJ whole genome shotgun (WGS) entry which is preliminary data.</text>
</comment>
<evidence type="ECO:0000256" key="4">
    <source>
        <dbReference type="ARBA" id="ARBA00022692"/>
    </source>
</evidence>
<keyword evidence="5 7" id="KW-1133">Transmembrane helix</keyword>
<gene>
    <name evidence="9" type="ORF">E4O86_01195</name>
</gene>
<accession>A0A964WRW3</accession>
<dbReference type="Pfam" id="PF00528">
    <property type="entry name" value="BPD_transp_1"/>
    <property type="match status" value="1"/>
</dbReference>
<dbReference type="GO" id="GO:0055085">
    <property type="term" value="P:transmembrane transport"/>
    <property type="evidence" value="ECO:0007669"/>
    <property type="project" value="InterPro"/>
</dbReference>
<dbReference type="InterPro" id="IPR000515">
    <property type="entry name" value="MetI-like"/>
</dbReference>
<keyword evidence="10" id="KW-1185">Reference proteome</keyword>
<dbReference type="Proteomes" id="UP000773614">
    <property type="component" value="Unassembled WGS sequence"/>
</dbReference>
<reference evidence="9" key="1">
    <citation type="submission" date="2019-03" db="EMBL/GenBank/DDBJ databases">
        <title>Afifella sp. nov., isolated from activated sludge.</title>
        <authorList>
            <person name="Li Q."/>
            <person name="Liu Y."/>
        </authorList>
    </citation>
    <scope>NUCLEOTIDE SEQUENCE</scope>
    <source>
        <strain evidence="9">L72</strain>
    </source>
</reference>
<dbReference type="InterPro" id="IPR045621">
    <property type="entry name" value="BPD_transp_1_N"/>
</dbReference>
<dbReference type="InterPro" id="IPR035906">
    <property type="entry name" value="MetI-like_sf"/>
</dbReference>
<feature type="transmembrane region" description="Helical" evidence="7">
    <location>
        <begin position="143"/>
        <end position="168"/>
    </location>
</feature>
<evidence type="ECO:0000256" key="1">
    <source>
        <dbReference type="ARBA" id="ARBA00004651"/>
    </source>
</evidence>
<feature type="transmembrane region" description="Helical" evidence="7">
    <location>
        <begin position="12"/>
        <end position="38"/>
    </location>
</feature>
<feature type="transmembrane region" description="Helical" evidence="7">
    <location>
        <begin position="108"/>
        <end position="131"/>
    </location>
</feature>
<evidence type="ECO:0000259" key="8">
    <source>
        <dbReference type="PROSITE" id="PS50928"/>
    </source>
</evidence>
<sequence>MRGIRSNHLAVFIVKRLLATIPLMTLVIAVSFVLIQIAPGDPITVLIGEGNPSDAQIAEIRARLGLDQPIYVQLWHYFASILHLDLGYSYVSSGPVIELIAARLPNTLILMLPSLLIFTVVGVAIGVYAATRPYSARDNAISVLAVLGYSVPVFVLGQMALLFFASWLGWFPTQGMRNFRAPATGLGGLADLLMHLALPAVVLGTRYLAVNARFARTAMIEALGQDYITSARAQGLGEGEVQRQALRNALLPLITVLGMNFADILTGTVLVEIVFGWPGLGRLMYDAIFGRDYPLLMGLFVIVALGVVLINAATDIIYGLVDPRIRNA</sequence>
<evidence type="ECO:0000313" key="10">
    <source>
        <dbReference type="Proteomes" id="UP000773614"/>
    </source>
</evidence>
<feature type="transmembrane region" description="Helical" evidence="7">
    <location>
        <begin position="295"/>
        <end position="321"/>
    </location>
</feature>
<name>A0A964WRW3_9HYPH</name>
<feature type="transmembrane region" description="Helical" evidence="7">
    <location>
        <begin position="188"/>
        <end position="209"/>
    </location>
</feature>
<dbReference type="PANTHER" id="PTHR43163:SF6">
    <property type="entry name" value="DIPEPTIDE TRANSPORT SYSTEM PERMEASE PROTEIN DPPB-RELATED"/>
    <property type="match status" value="1"/>
</dbReference>
<dbReference type="GO" id="GO:0005886">
    <property type="term" value="C:plasma membrane"/>
    <property type="evidence" value="ECO:0007669"/>
    <property type="project" value="UniProtKB-SubCell"/>
</dbReference>